<gene>
    <name evidence="20" type="primary">yidC</name>
    <name evidence="20" type="ORF">CUROG_10525</name>
</gene>
<evidence type="ECO:0000256" key="17">
    <source>
        <dbReference type="SAM" id="MobiDB-lite"/>
    </source>
</evidence>
<evidence type="ECO:0000259" key="19">
    <source>
        <dbReference type="Pfam" id="PF02096"/>
    </source>
</evidence>
<feature type="region of interest" description="Disordered" evidence="17">
    <location>
        <begin position="296"/>
        <end position="326"/>
    </location>
</feature>
<evidence type="ECO:0000256" key="4">
    <source>
        <dbReference type="ARBA" id="ARBA00022448"/>
    </source>
</evidence>
<evidence type="ECO:0000256" key="8">
    <source>
        <dbReference type="ARBA" id="ARBA00022989"/>
    </source>
</evidence>
<keyword evidence="7" id="KW-0653">Protein transport</keyword>
<organism evidence="20 21">
    <name type="scientific">Corynebacterium urogenitale</name>
    <dbReference type="NCBI Taxonomy" id="2487892"/>
    <lineage>
        <taxon>Bacteria</taxon>
        <taxon>Bacillati</taxon>
        <taxon>Actinomycetota</taxon>
        <taxon>Actinomycetes</taxon>
        <taxon>Mycobacteriales</taxon>
        <taxon>Corynebacteriaceae</taxon>
        <taxon>Corynebacterium</taxon>
    </lineage>
</organism>
<evidence type="ECO:0000256" key="13">
    <source>
        <dbReference type="ARBA" id="ARBA00031538"/>
    </source>
</evidence>
<keyword evidence="4" id="KW-0813">Transport</keyword>
<dbReference type="Pfam" id="PF02096">
    <property type="entry name" value="60KD_IMP"/>
    <property type="match status" value="1"/>
</dbReference>
<reference evidence="21" key="1">
    <citation type="submission" date="2019-10" db="EMBL/GenBank/DDBJ databases">
        <title>Complete genome sequence of Corynebacterium urogenitalis DSM 108747, isolated from the genital tract of a cow.</title>
        <authorList>
            <person name="Ruckert C."/>
            <person name="Ballas P."/>
            <person name="Wagener K."/>
            <person name="Drillich M."/>
            <person name="Kaempfer P."/>
            <person name="Busse H.-J."/>
            <person name="Ehling-Schulz M."/>
        </authorList>
    </citation>
    <scope>NUCLEOTIDE SEQUENCE [LARGE SCALE GENOMIC DNA]</scope>
    <source>
        <strain evidence="21">LMM 1652</strain>
    </source>
</reference>
<feature type="transmembrane region" description="Helical" evidence="18">
    <location>
        <begin position="95"/>
        <end position="118"/>
    </location>
</feature>
<dbReference type="InterPro" id="IPR047196">
    <property type="entry name" value="YidC_ALB_C"/>
</dbReference>
<keyword evidence="21" id="KW-1185">Reference proteome</keyword>
<protein>
    <recommendedName>
        <fullName evidence="3">Membrane protein insertase YidC</fullName>
    </recommendedName>
    <alternativeName>
        <fullName evidence="15">Foldase YidC</fullName>
    </alternativeName>
    <alternativeName>
        <fullName evidence="14">Membrane integrase YidC</fullName>
    </alternativeName>
    <alternativeName>
        <fullName evidence="13">Membrane protein YidC</fullName>
    </alternativeName>
</protein>
<feature type="transmembrane region" description="Helical" evidence="18">
    <location>
        <begin position="190"/>
        <end position="211"/>
    </location>
</feature>
<feature type="transmembrane region" description="Helical" evidence="18">
    <location>
        <begin position="248"/>
        <end position="273"/>
    </location>
</feature>
<keyword evidence="5" id="KW-1003">Cell membrane</keyword>
<dbReference type="PANTHER" id="PTHR12428:SF65">
    <property type="entry name" value="CYTOCHROME C OXIDASE ASSEMBLY PROTEIN COX18, MITOCHONDRIAL"/>
    <property type="match status" value="1"/>
</dbReference>
<comment type="similarity">
    <text evidence="2">Belongs to the OXA1/ALB3/YidC family. Type 1 subfamily.</text>
</comment>
<keyword evidence="10" id="KW-0143">Chaperone</keyword>
<dbReference type="OrthoDB" id="9780552at2"/>
<evidence type="ECO:0000313" key="20">
    <source>
        <dbReference type="EMBL" id="QFQ03437.1"/>
    </source>
</evidence>
<evidence type="ECO:0000256" key="11">
    <source>
        <dbReference type="ARBA" id="ARBA00025034"/>
    </source>
</evidence>
<keyword evidence="8 18" id="KW-1133">Transmembrane helix</keyword>
<feature type="transmembrane region" description="Helical" evidence="18">
    <location>
        <begin position="30"/>
        <end position="47"/>
    </location>
</feature>
<evidence type="ECO:0000313" key="21">
    <source>
        <dbReference type="Proteomes" id="UP000326711"/>
    </source>
</evidence>
<comment type="function">
    <text evidence="11">Required for the insertion and/or proper folding and/or complex formation of integral membrane proteins into the membrane. Involved in integration of membrane proteins that insert both dependently and independently of the Sec translocase complex, as well as at least some lipoproteins. Aids folding of multispanning membrane proteins.</text>
</comment>
<dbReference type="GO" id="GO:0015031">
    <property type="term" value="P:protein transport"/>
    <property type="evidence" value="ECO:0007669"/>
    <property type="project" value="UniProtKB-KW"/>
</dbReference>
<dbReference type="EMBL" id="CP045032">
    <property type="protein sequence ID" value="QFQ03437.1"/>
    <property type="molecule type" value="Genomic_DNA"/>
</dbReference>
<evidence type="ECO:0000256" key="15">
    <source>
        <dbReference type="ARBA" id="ARBA00033342"/>
    </source>
</evidence>
<dbReference type="CDD" id="cd20070">
    <property type="entry name" value="5TM_YidC_Alb3"/>
    <property type="match status" value="1"/>
</dbReference>
<name>A0A5J6ZCV2_9CORY</name>
<dbReference type="GO" id="GO:0051205">
    <property type="term" value="P:protein insertion into membrane"/>
    <property type="evidence" value="ECO:0007669"/>
    <property type="project" value="TreeGrafter"/>
</dbReference>
<feature type="domain" description="Membrane insertase YidC/Oxa/ALB C-terminal" evidence="19">
    <location>
        <begin position="32"/>
        <end position="285"/>
    </location>
</feature>
<dbReference type="GO" id="GO:0005886">
    <property type="term" value="C:plasma membrane"/>
    <property type="evidence" value="ECO:0007669"/>
    <property type="project" value="UniProtKB-SubCell"/>
</dbReference>
<feature type="transmembrane region" description="Helical" evidence="18">
    <location>
        <begin position="5"/>
        <end position="24"/>
    </location>
</feature>
<dbReference type="GO" id="GO:0032977">
    <property type="term" value="F:membrane insertase activity"/>
    <property type="evidence" value="ECO:0007669"/>
    <property type="project" value="InterPro"/>
</dbReference>
<evidence type="ECO:0000256" key="14">
    <source>
        <dbReference type="ARBA" id="ARBA00033245"/>
    </source>
</evidence>
<evidence type="ECO:0000256" key="3">
    <source>
        <dbReference type="ARBA" id="ARBA00015325"/>
    </source>
</evidence>
<evidence type="ECO:0000256" key="9">
    <source>
        <dbReference type="ARBA" id="ARBA00023136"/>
    </source>
</evidence>
<evidence type="ECO:0000256" key="6">
    <source>
        <dbReference type="ARBA" id="ARBA00022692"/>
    </source>
</evidence>
<accession>A0A5J6ZCV2</accession>
<evidence type="ECO:0000256" key="18">
    <source>
        <dbReference type="SAM" id="Phobius"/>
    </source>
</evidence>
<dbReference type="NCBIfam" id="NF002899">
    <property type="entry name" value="PRK03449.1"/>
    <property type="match status" value="1"/>
</dbReference>
<evidence type="ECO:0000256" key="5">
    <source>
        <dbReference type="ARBA" id="ARBA00022475"/>
    </source>
</evidence>
<dbReference type="RefSeq" id="WP_151903670.1">
    <property type="nucleotide sequence ID" value="NZ_CP045032.1"/>
</dbReference>
<dbReference type="PANTHER" id="PTHR12428">
    <property type="entry name" value="OXA1"/>
    <property type="match status" value="1"/>
</dbReference>
<evidence type="ECO:0000256" key="2">
    <source>
        <dbReference type="ARBA" id="ARBA00010527"/>
    </source>
</evidence>
<dbReference type="InterPro" id="IPR028055">
    <property type="entry name" value="YidC/Oxa/ALB_C"/>
</dbReference>
<evidence type="ECO:0000256" key="10">
    <source>
        <dbReference type="ARBA" id="ARBA00023186"/>
    </source>
</evidence>
<comment type="subcellular location">
    <subcellularLocation>
        <location evidence="1">Cell membrane</location>
        <topology evidence="1">Multi-pass membrane protein</topology>
    </subcellularLocation>
    <subcellularLocation>
        <location evidence="16">Membrane</location>
        <topology evidence="16">Multi-pass membrane protein</topology>
    </subcellularLocation>
</comment>
<evidence type="ECO:0000256" key="12">
    <source>
        <dbReference type="ARBA" id="ARBA00026028"/>
    </source>
</evidence>
<comment type="subunit">
    <text evidence="12">Interacts with the Sec translocase complex via SecD. Specifically interacts with transmembrane segments of nascent integral membrane proteins during membrane integration.</text>
</comment>
<proteinExistence type="inferred from homology"/>
<dbReference type="Proteomes" id="UP000326711">
    <property type="component" value="Chromosome"/>
</dbReference>
<dbReference type="NCBIfam" id="TIGR03592">
    <property type="entry name" value="yidC_oxa1_cterm"/>
    <property type="match status" value="1"/>
</dbReference>
<evidence type="ECO:0000256" key="16">
    <source>
        <dbReference type="RuleBase" id="RU003945"/>
    </source>
</evidence>
<evidence type="ECO:0000256" key="7">
    <source>
        <dbReference type="ARBA" id="ARBA00022927"/>
    </source>
</evidence>
<dbReference type="KEGG" id="cuo:CUROG_10525"/>
<keyword evidence="9 18" id="KW-0472">Membrane</keyword>
<dbReference type="InterPro" id="IPR001708">
    <property type="entry name" value="YidC/ALB3/OXA1/COX18"/>
</dbReference>
<keyword evidence="6 16" id="KW-0812">Transmembrane</keyword>
<dbReference type="AlphaFoldDB" id="A0A5J6ZCV2"/>
<evidence type="ECO:0000256" key="1">
    <source>
        <dbReference type="ARBA" id="ARBA00004651"/>
    </source>
</evidence>
<sequence length="326" mass="37569">MLNFIYYPISAVLWFWHKVFSFVLDPASGVTWALAIMFLVFTIRILLVKPMANQLRSSRKMAEFQPKMAELQRKYKNDQQTLALEMRKLQKEMGFNPLASCLPMLVQIPIFIGLFHVLRSFNRTATGVGQLGMSIEETRNTPNYVFGVEEVQSFLDARLFGTPLSAYISMDPANYSAFSPVGVDPDFTRLNIILVVLPLMLASAVMMHFSARMSLDRQKKRQAAQPKKDPNDIKAQQMQMQMDMMQKLMLWVMPVMYLMGGFLWQTGLALYMFTNNLWTLVQQRLLFAQMDREEEEERQAKIAAKRTSAPKVGVRPQNNKKGKKKK</sequence>